<dbReference type="KEGG" id="vg:6804855"/>
<evidence type="ECO:0000313" key="2">
    <source>
        <dbReference type="Proteomes" id="UP000204092"/>
    </source>
</evidence>
<keyword evidence="2" id="KW-1185">Reference proteome</keyword>
<evidence type="ECO:0000313" key="1">
    <source>
        <dbReference type="EMBL" id="ACH46824.1"/>
    </source>
</evidence>
<dbReference type="RefSeq" id="YP_002154694.1">
    <property type="nucleotide sequence ID" value="NC_011183.1"/>
</dbReference>
<proteinExistence type="predicted"/>
<accession>B5LWG1</accession>
<sequence>MDAIVGYTDNFSIRADATTKKGSVIDVIRSVLGCSSSAANTNLSNLKTRFSDLGNNIAHAQINGKGKSTPVADAKTLVEIIFLLPGQKACKFRRKSAEKVCRLMGGDMSLVVEIEQRCTALESTPEGRATQAFLLNPGSSENSSSAPCASAQLKKYEGMPAGFSFLDPSDQCKVAKEVVQQALDGRKQALDSQKQALKRQRCEDMVGRYKTLMDIGVKLDDRTKIEIRDNVSLLTKRDLALEGSQDTEICAPIDPTTPTHTLCAGERGHETGIVVVAAKMGVRVPPAMSGAIGKLMKKLYKKKYGLSVDWDDFPKRQTLFHGRPINENCYYARDEDIIEEAIKTKMKM</sequence>
<dbReference type="GeneID" id="6804855"/>
<dbReference type="EMBL" id="EU916176">
    <property type="protein sequence ID" value="ACH46824.1"/>
    <property type="molecule type" value="Genomic_DNA"/>
</dbReference>
<dbReference type="OrthoDB" id="33022at10239"/>
<reference evidence="1 2" key="1">
    <citation type="journal article" date="2009" name="Virology">
        <title>Genomic analysis of the smallest giant virus--Feldmannia sp. virus 158.</title>
        <authorList>
            <person name="Schroeder D.C."/>
            <person name="Park Y."/>
            <person name="Yoon H.M."/>
            <person name="Lee Y.S."/>
            <person name="Kang S.W."/>
            <person name="Meints R.H."/>
            <person name="Ivey R.G."/>
            <person name="Choi T.J."/>
        </authorList>
    </citation>
    <scope>NUCLEOTIDE SEQUENCE [LARGE SCALE GENOMIC DNA]</scope>
    <source>
        <strain evidence="1">FsV-158</strain>
    </source>
</reference>
<protein>
    <submittedName>
        <fullName evidence="1">Uncharacterized protein</fullName>
    </submittedName>
</protein>
<name>B5LWG1_9PHYC</name>
<dbReference type="Proteomes" id="UP000204092">
    <property type="component" value="Segment"/>
</dbReference>
<organism evidence="1 2">
    <name type="scientific">Feldmannia species virus</name>
    <dbReference type="NCBI Taxonomy" id="39420"/>
    <lineage>
        <taxon>Viruses</taxon>
        <taxon>Varidnaviria</taxon>
        <taxon>Bamfordvirae</taxon>
        <taxon>Nucleocytoviricota</taxon>
        <taxon>Megaviricetes</taxon>
        <taxon>Algavirales</taxon>
        <taxon>Phycodnaviridae</taxon>
        <taxon>Phaeovirus</taxon>
        <taxon>Phaeovirus feldmanniae</taxon>
    </lineage>
</organism>